<proteinExistence type="predicted"/>
<protein>
    <submittedName>
        <fullName evidence="2">Uncharacterized protein</fullName>
    </submittedName>
</protein>
<accession>A0ABM9I128</accession>
<organism evidence="2 3">
    <name type="scientific">Methylocaldum szegediense</name>
    <dbReference type="NCBI Taxonomy" id="73780"/>
    <lineage>
        <taxon>Bacteria</taxon>
        <taxon>Pseudomonadati</taxon>
        <taxon>Pseudomonadota</taxon>
        <taxon>Gammaproteobacteria</taxon>
        <taxon>Methylococcales</taxon>
        <taxon>Methylococcaceae</taxon>
        <taxon>Methylocaldum</taxon>
    </lineage>
</organism>
<name>A0ABM9I128_9GAMM</name>
<dbReference type="Proteomes" id="UP001162030">
    <property type="component" value="Chromosome"/>
</dbReference>
<feature type="compositionally biased region" description="Basic residues" evidence="1">
    <location>
        <begin position="59"/>
        <end position="69"/>
    </location>
</feature>
<gene>
    <name evidence="2" type="ORF">MSZNOR_1968</name>
</gene>
<reference evidence="2 3" key="1">
    <citation type="submission" date="2023-03" db="EMBL/GenBank/DDBJ databases">
        <authorList>
            <person name="Pearce D."/>
        </authorList>
    </citation>
    <scope>NUCLEOTIDE SEQUENCE [LARGE SCALE GENOMIC DNA]</scope>
    <source>
        <strain evidence="2">Msz</strain>
    </source>
</reference>
<sequence>MDFRKIWLEFGIFGDFVLHRERKFGFTERIYKVFERPAYGSLGKSAPRGVRGMAQPGGMKRRSRSLMPV</sequence>
<keyword evidence="3" id="KW-1185">Reference proteome</keyword>
<evidence type="ECO:0000313" key="3">
    <source>
        <dbReference type="Proteomes" id="UP001162030"/>
    </source>
</evidence>
<evidence type="ECO:0000313" key="2">
    <source>
        <dbReference type="EMBL" id="CAI8821411.1"/>
    </source>
</evidence>
<dbReference type="EMBL" id="OX458333">
    <property type="protein sequence ID" value="CAI8821411.1"/>
    <property type="molecule type" value="Genomic_DNA"/>
</dbReference>
<evidence type="ECO:0000256" key="1">
    <source>
        <dbReference type="SAM" id="MobiDB-lite"/>
    </source>
</evidence>
<feature type="region of interest" description="Disordered" evidence="1">
    <location>
        <begin position="45"/>
        <end position="69"/>
    </location>
</feature>